<accession>A0A9D1E1M8</accession>
<dbReference type="AlphaFoldDB" id="A0A9D1E1M8"/>
<organism evidence="1 2">
    <name type="scientific">Candidatus Coprenecus avistercoris</name>
    <dbReference type="NCBI Taxonomy" id="2840730"/>
    <lineage>
        <taxon>Bacteria</taxon>
        <taxon>Pseudomonadati</taxon>
        <taxon>Bacteroidota</taxon>
        <taxon>Bacteroidia</taxon>
        <taxon>Bacteroidales</taxon>
        <taxon>Rikenellaceae</taxon>
        <taxon>Rikenellaceae incertae sedis</taxon>
        <taxon>Candidatus Coprenecus</taxon>
    </lineage>
</organism>
<comment type="caution">
    <text evidence="1">The sequence shown here is derived from an EMBL/GenBank/DDBJ whole genome shotgun (WGS) entry which is preliminary data.</text>
</comment>
<gene>
    <name evidence="1" type="ORF">IAC94_05415</name>
</gene>
<reference evidence="1" key="1">
    <citation type="submission" date="2020-10" db="EMBL/GenBank/DDBJ databases">
        <authorList>
            <person name="Gilroy R."/>
        </authorList>
    </citation>
    <scope>NUCLEOTIDE SEQUENCE</scope>
    <source>
        <strain evidence="1">ChiHjej13B12-12457</strain>
    </source>
</reference>
<sequence>MNNYHYIIAGLPDLLPDFTQSGHFSYRGISEAVREQLSPADRRAVDWLEAGADSSILCGHFYRAAARQRSRFIRSWYGLDRMIRNSQVRFLASKEGVDPGKYIVGETDSRDEEAWPVLQQIFRTEDLLEREHALDRYRWDRITELTTFHYFDMDVILGFLAKAMIVGRWSSLDRDKGAELFRRYVDEVRGTFKGVDFN</sequence>
<dbReference type="InterPro" id="IPR024492">
    <property type="entry name" value="DUF2764"/>
</dbReference>
<dbReference type="EMBL" id="DVHI01000069">
    <property type="protein sequence ID" value="HIR62942.1"/>
    <property type="molecule type" value="Genomic_DNA"/>
</dbReference>
<evidence type="ECO:0000313" key="1">
    <source>
        <dbReference type="EMBL" id="HIR62942.1"/>
    </source>
</evidence>
<protein>
    <submittedName>
        <fullName evidence="1">DUF2764 family protein</fullName>
    </submittedName>
</protein>
<dbReference type="Proteomes" id="UP000886744">
    <property type="component" value="Unassembled WGS sequence"/>
</dbReference>
<evidence type="ECO:0000313" key="2">
    <source>
        <dbReference type="Proteomes" id="UP000886744"/>
    </source>
</evidence>
<name>A0A9D1E1M8_9BACT</name>
<reference evidence="1" key="2">
    <citation type="journal article" date="2021" name="PeerJ">
        <title>Extensive microbial diversity within the chicken gut microbiome revealed by metagenomics and culture.</title>
        <authorList>
            <person name="Gilroy R."/>
            <person name="Ravi A."/>
            <person name="Getino M."/>
            <person name="Pursley I."/>
            <person name="Horton D.L."/>
            <person name="Alikhan N.F."/>
            <person name="Baker D."/>
            <person name="Gharbi K."/>
            <person name="Hall N."/>
            <person name="Watson M."/>
            <person name="Adriaenssens E.M."/>
            <person name="Foster-Nyarko E."/>
            <person name="Jarju S."/>
            <person name="Secka A."/>
            <person name="Antonio M."/>
            <person name="Oren A."/>
            <person name="Chaudhuri R.R."/>
            <person name="La Ragione R."/>
            <person name="Hildebrand F."/>
            <person name="Pallen M.J."/>
        </authorList>
    </citation>
    <scope>NUCLEOTIDE SEQUENCE</scope>
    <source>
        <strain evidence="1">ChiHjej13B12-12457</strain>
    </source>
</reference>
<dbReference type="Pfam" id="PF10962">
    <property type="entry name" value="DUF2764"/>
    <property type="match status" value="1"/>
</dbReference>
<proteinExistence type="predicted"/>